<organism evidence="2 3">
    <name type="scientific">Spiribacter onubensis</name>
    <dbReference type="NCBI Taxonomy" id="3122420"/>
    <lineage>
        <taxon>Bacteria</taxon>
        <taxon>Pseudomonadati</taxon>
        <taxon>Pseudomonadota</taxon>
        <taxon>Gammaproteobacteria</taxon>
        <taxon>Chromatiales</taxon>
        <taxon>Ectothiorhodospiraceae</taxon>
        <taxon>Spiribacter</taxon>
    </lineage>
</organism>
<dbReference type="PROSITE" id="PS51186">
    <property type="entry name" value="GNAT"/>
    <property type="match status" value="1"/>
</dbReference>
<dbReference type="Proteomes" id="UP001556653">
    <property type="component" value="Unassembled WGS sequence"/>
</dbReference>
<reference evidence="2 3" key="1">
    <citation type="submission" date="2024-02" db="EMBL/GenBank/DDBJ databases">
        <title>New especies of Spiribacter isolated from saline water.</title>
        <authorList>
            <person name="Leon M.J."/>
            <person name="De La Haba R."/>
            <person name="Sanchez-Porro C."/>
            <person name="Ventosa A."/>
        </authorList>
    </citation>
    <scope>NUCLEOTIDE SEQUENCE [LARGE SCALE GENOMIC DNA]</scope>
    <source>
        <strain evidence="3">ag22IC4-227</strain>
    </source>
</reference>
<dbReference type="CDD" id="cd04301">
    <property type="entry name" value="NAT_SF"/>
    <property type="match status" value="1"/>
</dbReference>
<name>A0ABV3S790_9GAMM</name>
<protein>
    <submittedName>
        <fullName evidence="2">GNAT family N-acetyltransferase</fullName>
    </submittedName>
</protein>
<accession>A0ABV3S790</accession>
<sequence>MITIRTVPSSEKDQALSKILALVEAERDRPGYLYLRDPDFYADFFSDRGMITAAWNDGALIGFLLLGFESTTIEFWHEYIDRMGADPDRCCYGRHALIAPGYRGIGIGRQMMIHRSNAARSLGYHLCFATTHPHNVAIERVYKDSGFVRIDRRVVFDRQLLRSLWVCRLTQEPTLANATQIPPSSRSLLTSPDDLTVLNAALAPQMAADPQIMADSDLEDAHQ</sequence>
<dbReference type="InterPro" id="IPR016181">
    <property type="entry name" value="Acyl_CoA_acyltransferase"/>
</dbReference>
<dbReference type="EMBL" id="JBAKFJ010000001">
    <property type="protein sequence ID" value="MEX0385997.1"/>
    <property type="molecule type" value="Genomic_DNA"/>
</dbReference>
<dbReference type="RefSeq" id="WP_367966479.1">
    <property type="nucleotide sequence ID" value="NZ_JBAKFI010000004.1"/>
</dbReference>
<dbReference type="InterPro" id="IPR000182">
    <property type="entry name" value="GNAT_dom"/>
</dbReference>
<evidence type="ECO:0000313" key="2">
    <source>
        <dbReference type="EMBL" id="MEX0385997.1"/>
    </source>
</evidence>
<feature type="domain" description="N-acetyltransferase" evidence="1">
    <location>
        <begin position="2"/>
        <end position="167"/>
    </location>
</feature>
<comment type="caution">
    <text evidence="2">The sequence shown here is derived from an EMBL/GenBank/DDBJ whole genome shotgun (WGS) entry which is preliminary data.</text>
</comment>
<evidence type="ECO:0000259" key="1">
    <source>
        <dbReference type="PROSITE" id="PS51186"/>
    </source>
</evidence>
<proteinExistence type="predicted"/>
<gene>
    <name evidence="2" type="ORF">V6X64_03175</name>
</gene>
<evidence type="ECO:0000313" key="3">
    <source>
        <dbReference type="Proteomes" id="UP001556653"/>
    </source>
</evidence>
<dbReference type="SUPFAM" id="SSF55729">
    <property type="entry name" value="Acyl-CoA N-acyltransferases (Nat)"/>
    <property type="match status" value="1"/>
</dbReference>
<dbReference type="Pfam" id="PF00583">
    <property type="entry name" value="Acetyltransf_1"/>
    <property type="match status" value="1"/>
</dbReference>
<dbReference type="Gene3D" id="3.40.630.30">
    <property type="match status" value="1"/>
</dbReference>
<keyword evidence="3" id="KW-1185">Reference proteome</keyword>